<keyword evidence="1" id="KW-1133">Transmembrane helix</keyword>
<feature type="transmembrane region" description="Helical" evidence="1">
    <location>
        <begin position="12"/>
        <end position="39"/>
    </location>
</feature>
<dbReference type="Proteomes" id="UP001207626">
    <property type="component" value="Unassembled WGS sequence"/>
</dbReference>
<feature type="transmembrane region" description="Helical" evidence="1">
    <location>
        <begin position="89"/>
        <end position="111"/>
    </location>
</feature>
<evidence type="ECO:0000313" key="3">
    <source>
        <dbReference type="Proteomes" id="UP001207626"/>
    </source>
</evidence>
<sequence>MRSVSNALVNVFIQIFAAFLGLAGGIAVGGGMVALFVVLDMLPRLAQLTNSFHRVHWFEAALITGAVFFTVIDLWSIKLRYAGWLSPVIGLLDGVFIGLLAAALTEVLNVLPILAKRLGMSGILTFLLTAMVLGKIIGSWFDCFIYPH</sequence>
<dbReference type="GeneID" id="77000282"/>
<dbReference type="Pfam" id="PF13782">
    <property type="entry name" value="SpoVAB"/>
    <property type="match status" value="1"/>
</dbReference>
<gene>
    <name evidence="2" type="ORF">M5X09_05880</name>
</gene>
<evidence type="ECO:0000256" key="1">
    <source>
        <dbReference type="SAM" id="Phobius"/>
    </source>
</evidence>
<comment type="caution">
    <text evidence="2">The sequence shown here is derived from an EMBL/GenBank/DDBJ whole genome shotgun (WGS) entry which is preliminary data.</text>
</comment>
<feature type="transmembrane region" description="Helical" evidence="1">
    <location>
        <begin position="123"/>
        <end position="141"/>
    </location>
</feature>
<organism evidence="2 3">
    <name type="scientific">Paenibacillus apiarius</name>
    <dbReference type="NCBI Taxonomy" id="46240"/>
    <lineage>
        <taxon>Bacteria</taxon>
        <taxon>Bacillati</taxon>
        <taxon>Bacillota</taxon>
        <taxon>Bacilli</taxon>
        <taxon>Bacillales</taxon>
        <taxon>Paenibacillaceae</taxon>
        <taxon>Paenibacillus</taxon>
    </lineage>
</organism>
<dbReference type="InterPro" id="IPR020144">
    <property type="entry name" value="SpoVAB"/>
</dbReference>
<keyword evidence="1" id="KW-0472">Membrane</keyword>
<keyword evidence="1" id="KW-0812">Transmembrane</keyword>
<proteinExistence type="predicted"/>
<evidence type="ECO:0000313" key="2">
    <source>
        <dbReference type="EMBL" id="MCY9519212.1"/>
    </source>
</evidence>
<keyword evidence="3" id="KW-1185">Reference proteome</keyword>
<name>A0ABT4DPD8_9BACL</name>
<accession>A0ABT4DPD8</accession>
<reference evidence="2 3" key="1">
    <citation type="submission" date="2022-05" db="EMBL/GenBank/DDBJ databases">
        <title>Genome Sequencing of Bee-Associated Microbes.</title>
        <authorList>
            <person name="Dunlap C."/>
        </authorList>
    </citation>
    <scope>NUCLEOTIDE SEQUENCE [LARGE SCALE GENOMIC DNA]</scope>
    <source>
        <strain evidence="2 3">NRRL NRS-1438</strain>
    </source>
</reference>
<feature type="transmembrane region" description="Helical" evidence="1">
    <location>
        <begin position="60"/>
        <end position="77"/>
    </location>
</feature>
<dbReference type="EMBL" id="JAMDLW010000006">
    <property type="protein sequence ID" value="MCY9519212.1"/>
    <property type="molecule type" value="Genomic_DNA"/>
</dbReference>
<dbReference type="RefSeq" id="WP_140397865.1">
    <property type="nucleotide sequence ID" value="NZ_JAFFHZ010000001.1"/>
</dbReference>
<protein>
    <submittedName>
        <fullName evidence="2">Stage V sporulation protein AB</fullName>
    </submittedName>
</protein>